<dbReference type="AlphaFoldDB" id="A0AAN6ID55"/>
<comment type="caution">
    <text evidence="2">The sequence shown here is derived from an EMBL/GenBank/DDBJ whole genome shotgun (WGS) entry which is preliminary data.</text>
</comment>
<feature type="region of interest" description="Disordered" evidence="1">
    <location>
        <begin position="627"/>
        <end position="656"/>
    </location>
</feature>
<feature type="region of interest" description="Disordered" evidence="1">
    <location>
        <begin position="358"/>
        <end position="396"/>
    </location>
</feature>
<feature type="region of interest" description="Disordered" evidence="1">
    <location>
        <begin position="154"/>
        <end position="236"/>
    </location>
</feature>
<dbReference type="EMBL" id="MU404354">
    <property type="protein sequence ID" value="KAI1613118.1"/>
    <property type="molecule type" value="Genomic_DNA"/>
</dbReference>
<organism evidence="2 3">
    <name type="scientific">Exophiala viscosa</name>
    <dbReference type="NCBI Taxonomy" id="2486360"/>
    <lineage>
        <taxon>Eukaryota</taxon>
        <taxon>Fungi</taxon>
        <taxon>Dikarya</taxon>
        <taxon>Ascomycota</taxon>
        <taxon>Pezizomycotina</taxon>
        <taxon>Eurotiomycetes</taxon>
        <taxon>Chaetothyriomycetidae</taxon>
        <taxon>Chaetothyriales</taxon>
        <taxon>Herpotrichiellaceae</taxon>
        <taxon>Exophiala</taxon>
    </lineage>
</organism>
<evidence type="ECO:0000256" key="1">
    <source>
        <dbReference type="SAM" id="MobiDB-lite"/>
    </source>
</evidence>
<keyword evidence="3" id="KW-1185">Reference proteome</keyword>
<proteinExistence type="predicted"/>
<reference evidence="2" key="1">
    <citation type="journal article" date="2022" name="bioRxiv">
        <title>Deciphering the potential niche of two novel black yeast fungi from a biological soil crust based on their genomes, phenotypes, and melanin regulation.</title>
        <authorList>
            <consortium name="DOE Joint Genome Institute"/>
            <person name="Carr E.C."/>
            <person name="Barton Q."/>
            <person name="Grambo S."/>
            <person name="Sullivan M."/>
            <person name="Renfro C.M."/>
            <person name="Kuo A."/>
            <person name="Pangilinan J."/>
            <person name="Lipzen A."/>
            <person name="Keymanesh K."/>
            <person name="Savage E."/>
            <person name="Barry K."/>
            <person name="Grigoriev I.V."/>
            <person name="Riekhof W.R."/>
            <person name="Harris S.S."/>
        </authorList>
    </citation>
    <scope>NUCLEOTIDE SEQUENCE</scope>
    <source>
        <strain evidence="2">JF 03-4F</strain>
    </source>
</reference>
<name>A0AAN6ID55_9EURO</name>
<sequence length="656" mass="73421">MSTGLPQWFLETVYGDNQANRKCFLPCMVASLLTVKQKPDSCIVGNSLEEATPSHVPNPSNKTKENNNPPTFNWEPLASKQNTRGNESSFNAIGEQEEGYLSQPNLSKPAPFPSYQHISIYDVQNSASANNHSFAINADTAPASIERSNIEAAQKELKRKREDAPVEDRQRVRGSTAPSQSLVINAAIAPSSGKRSNTDAAEEGLKRKREDTPVENNKRARTSTTLGSSNTTSRRLSKYNLPAYPQRDTPLAPGLTLLDICQKYPNHLENEDVLDLFTPVFWTALDIFKEATDDIQAGWIAAYGEGKTPSNFLQKRMLKRWSDLGEVGVRRLVAGPKPKCNDQGTLVFGKSDPLNLGLNPLAPKRIKSEKKEPARERRRHDNSTVAAQTPGDGAPFVKGYAHTETKSGEAVLSEQDFNAQFHQNVRVFPTQQEPRGSFWGLDFWKSDAQFQAFYQAFESKMRDSFESARCVVDIDPTTNSAPAWLYFENALDLCGWSLELRKMFFETYDAEFYRLLEQGFTPFQDEKDAWLNFAFLSAFEKCVPEYLCLWLLYTVRVTMSTSPVHTQHGGFRQSDFDGNGDLLAYARDRSVETMNWQWLMLQEQLIQSLAPPPPAHLMSDAPVQGTIIDPDSVRSDAQQPLGAPRGQKRSNQGGEA</sequence>
<protein>
    <submittedName>
        <fullName evidence="2">Uncharacterized protein</fullName>
    </submittedName>
</protein>
<feature type="compositionally biased region" description="Polar residues" evidence="1">
    <location>
        <begin position="55"/>
        <end position="71"/>
    </location>
</feature>
<feature type="region of interest" description="Disordered" evidence="1">
    <location>
        <begin position="49"/>
        <end position="87"/>
    </location>
</feature>
<accession>A0AAN6ID55</accession>
<evidence type="ECO:0000313" key="2">
    <source>
        <dbReference type="EMBL" id="KAI1613118.1"/>
    </source>
</evidence>
<feature type="compositionally biased region" description="Basic and acidic residues" evidence="1">
    <location>
        <begin position="154"/>
        <end position="171"/>
    </location>
</feature>
<feature type="compositionally biased region" description="Basic and acidic residues" evidence="1">
    <location>
        <begin position="369"/>
        <end position="382"/>
    </location>
</feature>
<dbReference type="Proteomes" id="UP001203852">
    <property type="component" value="Unassembled WGS sequence"/>
</dbReference>
<evidence type="ECO:0000313" key="3">
    <source>
        <dbReference type="Proteomes" id="UP001203852"/>
    </source>
</evidence>
<feature type="compositionally biased region" description="Basic and acidic residues" evidence="1">
    <location>
        <begin position="203"/>
        <end position="218"/>
    </location>
</feature>
<feature type="compositionally biased region" description="Low complexity" evidence="1">
    <location>
        <begin position="222"/>
        <end position="234"/>
    </location>
</feature>
<gene>
    <name evidence="2" type="ORF">EDD36DRAFT_419268</name>
</gene>